<proteinExistence type="predicted"/>
<evidence type="ECO:0000313" key="2">
    <source>
        <dbReference type="Proteomes" id="UP001208656"/>
    </source>
</evidence>
<sequence length="89" mass="10475">MEQQPIHQNQQPIMMTPPEVVTVKDSLYLTDMLSWNLLAMKKAHFYAQQCQDQEIKAALDKVGMMHQKHYNQILRHLNKQNNQPMGKTQ</sequence>
<dbReference type="EMBL" id="JAOUSE010000005">
    <property type="protein sequence ID" value="MCU9593479.1"/>
    <property type="molecule type" value="Genomic_DNA"/>
</dbReference>
<comment type="caution">
    <text evidence="1">The sequence shown here is derived from an EMBL/GenBank/DDBJ whole genome shotgun (WGS) entry which is preliminary data.</text>
</comment>
<keyword evidence="2" id="KW-1185">Reference proteome</keyword>
<evidence type="ECO:0000313" key="1">
    <source>
        <dbReference type="EMBL" id="MCU9593479.1"/>
    </source>
</evidence>
<gene>
    <name evidence="1" type="ORF">OEV82_03285</name>
</gene>
<organism evidence="1 2">
    <name type="scientific">Pallidibacillus thermolactis</name>
    <dbReference type="NCBI Taxonomy" id="251051"/>
    <lineage>
        <taxon>Bacteria</taxon>
        <taxon>Bacillati</taxon>
        <taxon>Bacillota</taxon>
        <taxon>Bacilli</taxon>
        <taxon>Bacillales</taxon>
        <taxon>Bacillaceae</taxon>
        <taxon>Pallidibacillus</taxon>
    </lineage>
</organism>
<name>A0ABT2WCT1_9BACI</name>
<reference evidence="1 2" key="1">
    <citation type="submission" date="2022-10" db="EMBL/GenBank/DDBJ databases">
        <title>Description of Fervidibacillus gen. nov. in the family Fervidibacillaceae fam. nov. with two species, Fervidibacillus albus sp. nov., and Fervidibacillus halotolerans sp. nov., isolated from tidal flat sediments.</title>
        <authorList>
            <person name="Kwon K.K."/>
            <person name="Yang S.-H."/>
        </authorList>
    </citation>
    <scope>NUCLEOTIDE SEQUENCE [LARGE SCALE GENOMIC DNA]</scope>
    <source>
        <strain evidence="1 2">DSM 23332</strain>
    </source>
</reference>
<accession>A0ABT2WCT1</accession>
<dbReference type="Gene3D" id="1.20.1260.10">
    <property type="match status" value="1"/>
</dbReference>
<dbReference type="Proteomes" id="UP001208656">
    <property type="component" value="Unassembled WGS sequence"/>
</dbReference>
<dbReference type="InterPro" id="IPR012347">
    <property type="entry name" value="Ferritin-like"/>
</dbReference>
<dbReference type="RefSeq" id="WP_263061012.1">
    <property type="nucleotide sequence ID" value="NZ_JAOUSE010000005.1"/>
</dbReference>
<evidence type="ECO:0008006" key="3">
    <source>
        <dbReference type="Google" id="ProtNLM"/>
    </source>
</evidence>
<protein>
    <recommendedName>
        <fullName evidence="3">Spore coat protein</fullName>
    </recommendedName>
</protein>